<evidence type="ECO:0000313" key="1">
    <source>
        <dbReference type="EMBL" id="KAK4881412.1"/>
    </source>
</evidence>
<dbReference type="AlphaFoldDB" id="A0AAN7PB40"/>
<dbReference type="Proteomes" id="UP001353858">
    <property type="component" value="Unassembled WGS sequence"/>
</dbReference>
<comment type="caution">
    <text evidence="1">The sequence shown here is derived from an EMBL/GenBank/DDBJ whole genome shotgun (WGS) entry which is preliminary data.</text>
</comment>
<reference evidence="2" key="1">
    <citation type="submission" date="2023-01" db="EMBL/GenBank/DDBJ databases">
        <title>Key to firefly adult light organ development and bioluminescence: homeobox transcription factors regulate luciferase expression and transportation to peroxisome.</title>
        <authorList>
            <person name="Fu X."/>
        </authorList>
    </citation>
    <scope>NUCLEOTIDE SEQUENCE [LARGE SCALE GENOMIC DNA]</scope>
</reference>
<accession>A0AAN7PB40</accession>
<gene>
    <name evidence="1" type="ORF">RN001_004731</name>
</gene>
<organism evidence="1 2">
    <name type="scientific">Aquatica leii</name>
    <dbReference type="NCBI Taxonomy" id="1421715"/>
    <lineage>
        <taxon>Eukaryota</taxon>
        <taxon>Metazoa</taxon>
        <taxon>Ecdysozoa</taxon>
        <taxon>Arthropoda</taxon>
        <taxon>Hexapoda</taxon>
        <taxon>Insecta</taxon>
        <taxon>Pterygota</taxon>
        <taxon>Neoptera</taxon>
        <taxon>Endopterygota</taxon>
        <taxon>Coleoptera</taxon>
        <taxon>Polyphaga</taxon>
        <taxon>Elateriformia</taxon>
        <taxon>Elateroidea</taxon>
        <taxon>Lampyridae</taxon>
        <taxon>Luciolinae</taxon>
        <taxon>Aquatica</taxon>
    </lineage>
</organism>
<sequence length="214" mass="24821">MKSQYENDVVLKNMSLIGIREFCIWNNISSFHVSENFSVNISHDIFEGVAVFDIYFNYGKQNNNKPPLISLDNLRKKKIKMNCAEMKSFVLYFGIIYGLLIQNNNKHWELYTLLRKILAIVLSSEFDFVGLDQTCSLLQNLVYARHKLYQDLFKLNLKPNHHILVHYPSIIRTVGSLNQLSTLSFESKHRASKQAVNVVSSRINITHTLLLKIN</sequence>
<keyword evidence="2" id="KW-1185">Reference proteome</keyword>
<dbReference type="EMBL" id="JARPUR010000002">
    <property type="protein sequence ID" value="KAK4881412.1"/>
    <property type="molecule type" value="Genomic_DNA"/>
</dbReference>
<proteinExistence type="predicted"/>
<protein>
    <submittedName>
        <fullName evidence="1">Uncharacterized protein</fullName>
    </submittedName>
</protein>
<evidence type="ECO:0000313" key="2">
    <source>
        <dbReference type="Proteomes" id="UP001353858"/>
    </source>
</evidence>
<name>A0AAN7PB40_9COLE</name>